<organism evidence="2 3">
    <name type="scientific">Sphaerisporangium corydalis</name>
    <dbReference type="NCBI Taxonomy" id="1441875"/>
    <lineage>
        <taxon>Bacteria</taxon>
        <taxon>Bacillati</taxon>
        <taxon>Actinomycetota</taxon>
        <taxon>Actinomycetes</taxon>
        <taxon>Streptosporangiales</taxon>
        <taxon>Streptosporangiaceae</taxon>
        <taxon>Sphaerisporangium</taxon>
    </lineage>
</organism>
<evidence type="ECO:0000259" key="1">
    <source>
        <dbReference type="PROSITE" id="PS50995"/>
    </source>
</evidence>
<dbReference type="SMART" id="SM00347">
    <property type="entry name" value="HTH_MARR"/>
    <property type="match status" value="1"/>
</dbReference>
<dbReference type="Proteomes" id="UP001595891">
    <property type="component" value="Unassembled WGS sequence"/>
</dbReference>
<dbReference type="InterPro" id="IPR000835">
    <property type="entry name" value="HTH_MarR-typ"/>
</dbReference>
<keyword evidence="3" id="KW-1185">Reference proteome</keyword>
<dbReference type="PROSITE" id="PS50995">
    <property type="entry name" value="HTH_MARR_2"/>
    <property type="match status" value="1"/>
</dbReference>
<protein>
    <submittedName>
        <fullName evidence="2">MarR family transcriptional regulator</fullName>
    </submittedName>
</protein>
<dbReference type="PANTHER" id="PTHR33164:SF94">
    <property type="entry name" value="TRANSCRIPTIONAL REGULATORY PROTEIN-RELATED"/>
    <property type="match status" value="1"/>
</dbReference>
<dbReference type="InterPro" id="IPR036390">
    <property type="entry name" value="WH_DNA-bd_sf"/>
</dbReference>
<dbReference type="InterPro" id="IPR036388">
    <property type="entry name" value="WH-like_DNA-bd_sf"/>
</dbReference>
<dbReference type="RefSeq" id="WP_262843533.1">
    <property type="nucleotide sequence ID" value="NZ_JANZYP010000019.1"/>
</dbReference>
<gene>
    <name evidence="2" type="ORF">ACFO8L_33270</name>
</gene>
<accession>A0ABV9EMX1</accession>
<name>A0ABV9EMX1_9ACTN</name>
<reference evidence="3" key="1">
    <citation type="journal article" date="2019" name="Int. J. Syst. Evol. Microbiol.">
        <title>The Global Catalogue of Microorganisms (GCM) 10K type strain sequencing project: providing services to taxonomists for standard genome sequencing and annotation.</title>
        <authorList>
            <consortium name="The Broad Institute Genomics Platform"/>
            <consortium name="The Broad Institute Genome Sequencing Center for Infectious Disease"/>
            <person name="Wu L."/>
            <person name="Ma J."/>
        </authorList>
    </citation>
    <scope>NUCLEOTIDE SEQUENCE [LARGE SCALE GENOMIC DNA]</scope>
    <source>
        <strain evidence="3">CCUG 49560</strain>
    </source>
</reference>
<evidence type="ECO:0000313" key="3">
    <source>
        <dbReference type="Proteomes" id="UP001595891"/>
    </source>
</evidence>
<feature type="domain" description="HTH marR-type" evidence="1">
    <location>
        <begin position="14"/>
        <end position="151"/>
    </location>
</feature>
<dbReference type="EMBL" id="JBHSFN010000028">
    <property type="protein sequence ID" value="MFC4591006.1"/>
    <property type="molecule type" value="Genomic_DNA"/>
</dbReference>
<dbReference type="PANTHER" id="PTHR33164">
    <property type="entry name" value="TRANSCRIPTIONAL REGULATOR, MARR FAMILY"/>
    <property type="match status" value="1"/>
</dbReference>
<comment type="caution">
    <text evidence="2">The sequence shown here is derived from an EMBL/GenBank/DDBJ whole genome shotgun (WGS) entry which is preliminary data.</text>
</comment>
<evidence type="ECO:0000313" key="2">
    <source>
        <dbReference type="EMBL" id="MFC4591006.1"/>
    </source>
</evidence>
<dbReference type="Pfam" id="PF12802">
    <property type="entry name" value="MarR_2"/>
    <property type="match status" value="1"/>
</dbReference>
<dbReference type="SUPFAM" id="SSF46785">
    <property type="entry name" value="Winged helix' DNA-binding domain"/>
    <property type="match status" value="1"/>
</dbReference>
<sequence length="157" mass="17480">MSTERRPDGAGPSVDDAIRALLLLMPRMIGRVKRVPVPDELQSLALGPRHLSLLSYLLFDGPMTVNELAARLEVAPTTASLMVGELSRKGILRRQEDDDDRRRRIVSIADAERPAIDAWLARGAVAWRQALEPLTPAQRRMFIDTLLAYENAVEGRS</sequence>
<dbReference type="InterPro" id="IPR039422">
    <property type="entry name" value="MarR/SlyA-like"/>
</dbReference>
<dbReference type="Gene3D" id="1.10.10.10">
    <property type="entry name" value="Winged helix-like DNA-binding domain superfamily/Winged helix DNA-binding domain"/>
    <property type="match status" value="1"/>
</dbReference>
<proteinExistence type="predicted"/>